<evidence type="ECO:0000256" key="1">
    <source>
        <dbReference type="ARBA" id="ARBA00023125"/>
    </source>
</evidence>
<evidence type="ECO:0000313" key="4">
    <source>
        <dbReference type="Proteomes" id="UP001205740"/>
    </source>
</evidence>
<dbReference type="Proteomes" id="UP001205740">
    <property type="component" value="Unassembled WGS sequence"/>
</dbReference>
<dbReference type="InterPro" id="IPR009057">
    <property type="entry name" value="Homeodomain-like_sf"/>
</dbReference>
<dbReference type="SUPFAM" id="SSF46689">
    <property type="entry name" value="Homeodomain-like"/>
    <property type="match status" value="1"/>
</dbReference>
<dbReference type="Gene3D" id="1.10.357.10">
    <property type="entry name" value="Tetracycline Repressor, domain 2"/>
    <property type="match status" value="1"/>
</dbReference>
<name>A0ABT1GX02_9NOCA</name>
<sequence length="164" mass="17932">MAAVAGAAGVTRQTVYQQFDGKLELLDACIDFALTAGEGGAVRALADYRAMGVGDRDARIVAGSAWLRGAHERSARIQNVLDQAAVTDDEAAARLRVREQNRWDEVRHAVSLILGATPDDETVDTVWVLASRRTYLMLVDGRGWTPERWQTWFATHVHAAVGTN</sequence>
<keyword evidence="4" id="KW-1185">Reference proteome</keyword>
<keyword evidence="1" id="KW-0238">DNA-binding</keyword>
<evidence type="ECO:0000259" key="2">
    <source>
        <dbReference type="Pfam" id="PF00440"/>
    </source>
</evidence>
<gene>
    <name evidence="3" type="ORF">LX12_000680</name>
</gene>
<organism evidence="3 4">
    <name type="scientific">Williamsia serinedens</name>
    <dbReference type="NCBI Taxonomy" id="391736"/>
    <lineage>
        <taxon>Bacteria</taxon>
        <taxon>Bacillati</taxon>
        <taxon>Actinomycetota</taxon>
        <taxon>Actinomycetes</taxon>
        <taxon>Mycobacteriales</taxon>
        <taxon>Nocardiaceae</taxon>
        <taxon>Williamsia</taxon>
    </lineage>
</organism>
<dbReference type="InterPro" id="IPR001647">
    <property type="entry name" value="HTH_TetR"/>
</dbReference>
<dbReference type="EMBL" id="JAMTCG010000001">
    <property type="protein sequence ID" value="MCP2159516.1"/>
    <property type="molecule type" value="Genomic_DNA"/>
</dbReference>
<evidence type="ECO:0000313" key="3">
    <source>
        <dbReference type="EMBL" id="MCP2159516.1"/>
    </source>
</evidence>
<accession>A0ABT1GX02</accession>
<comment type="caution">
    <text evidence="3">The sequence shown here is derived from an EMBL/GenBank/DDBJ whole genome shotgun (WGS) entry which is preliminary data.</text>
</comment>
<feature type="domain" description="HTH tetR-type" evidence="2">
    <location>
        <begin position="1"/>
        <end position="29"/>
    </location>
</feature>
<protein>
    <submittedName>
        <fullName evidence="3">Transcriptional regulator, TetR family</fullName>
    </submittedName>
</protein>
<proteinExistence type="predicted"/>
<dbReference type="Pfam" id="PF00440">
    <property type="entry name" value="TetR_N"/>
    <property type="match status" value="1"/>
</dbReference>
<reference evidence="3 4" key="1">
    <citation type="submission" date="2022-06" db="EMBL/GenBank/DDBJ databases">
        <title>Genomic Encyclopedia of Archaeal and Bacterial Type Strains, Phase II (KMG-II): from individual species to whole genera.</title>
        <authorList>
            <person name="Goeker M."/>
        </authorList>
    </citation>
    <scope>NUCLEOTIDE SEQUENCE [LARGE SCALE GENOMIC DNA]</scope>
    <source>
        <strain evidence="3 4">DSM 45037</strain>
    </source>
</reference>